<comment type="caution">
    <text evidence="1">The sequence shown here is derived from an EMBL/GenBank/DDBJ whole genome shotgun (WGS) entry which is preliminary data.</text>
</comment>
<dbReference type="RefSeq" id="WP_239132229.1">
    <property type="nucleotide sequence ID" value="NZ_BAAATX010000002.1"/>
</dbReference>
<keyword evidence="2" id="KW-1185">Reference proteome</keyword>
<proteinExistence type="predicted"/>
<name>A0ABQ3YRT9_9ACTN</name>
<sequence length="178" mass="20042">MHSIVQVGSRLEQYADYPEGAALTMFAGEPVQLMLFLSRPHELEVEAVTAAPTRFAWVDGEHTGILAYRLGPILSWSQIPYNPHLYEHEDGLPGVDADPIVRIVLVDRDDHTVKAMHEVRWPEEFAATVRASIAHMRDLPYNRVAYDHVLAGLHRRYPTPEDLVLDRADAHCTATPVT</sequence>
<evidence type="ECO:0000313" key="2">
    <source>
        <dbReference type="Proteomes" id="UP000637628"/>
    </source>
</evidence>
<dbReference type="Proteomes" id="UP000637628">
    <property type="component" value="Unassembled WGS sequence"/>
</dbReference>
<organism evidence="1 2">
    <name type="scientific">Paractinoplanes durhamensis</name>
    <dbReference type="NCBI Taxonomy" id="113563"/>
    <lineage>
        <taxon>Bacteria</taxon>
        <taxon>Bacillati</taxon>
        <taxon>Actinomycetota</taxon>
        <taxon>Actinomycetes</taxon>
        <taxon>Micromonosporales</taxon>
        <taxon>Micromonosporaceae</taxon>
        <taxon>Paractinoplanes</taxon>
    </lineage>
</organism>
<reference evidence="1 2" key="1">
    <citation type="submission" date="2021-01" db="EMBL/GenBank/DDBJ databases">
        <title>Whole genome shotgun sequence of Actinoplanes durhamensis NBRC 14914.</title>
        <authorList>
            <person name="Komaki H."/>
            <person name="Tamura T."/>
        </authorList>
    </citation>
    <scope>NUCLEOTIDE SEQUENCE [LARGE SCALE GENOMIC DNA]</scope>
    <source>
        <strain evidence="1 2">NBRC 14914</strain>
    </source>
</reference>
<evidence type="ECO:0000313" key="1">
    <source>
        <dbReference type="EMBL" id="GIE00311.1"/>
    </source>
</evidence>
<protein>
    <submittedName>
        <fullName evidence="1">Uncharacterized protein</fullName>
    </submittedName>
</protein>
<accession>A0ABQ3YRT9</accession>
<dbReference type="EMBL" id="BOML01000013">
    <property type="protein sequence ID" value="GIE00311.1"/>
    <property type="molecule type" value="Genomic_DNA"/>
</dbReference>
<gene>
    <name evidence="1" type="ORF">Adu01nite_16610</name>
</gene>